<evidence type="ECO:0000256" key="7">
    <source>
        <dbReference type="ARBA" id="ARBA00022675"/>
    </source>
</evidence>
<comment type="function">
    <text evidence="13">Induces an itch response through activation of receptors present on mast cells, triggering mast cell degranulation.</text>
</comment>
<keyword evidence="7" id="KW-0467">Mast cell degranulation</keyword>
<comment type="caution">
    <text evidence="16">The sequence shown here is derived from an EMBL/GenBank/DDBJ whole genome shotgun (WGS) entry which is preliminary data.</text>
</comment>
<comment type="similarity">
    <text evidence="4">Belongs to the bombesin/neuromedin-B/ranatensin family.</text>
</comment>
<dbReference type="InterPro" id="IPR000874">
    <property type="entry name" value="Bombesin"/>
</dbReference>
<evidence type="ECO:0000256" key="4">
    <source>
        <dbReference type="ARBA" id="ARBA00010012"/>
    </source>
</evidence>
<keyword evidence="8" id="KW-0165">Cleavage on pair of basic residues</keyword>
<dbReference type="PANTHER" id="PTHR16866">
    <property type="entry name" value="GASTRIN-RELEASING PEPTIDE"/>
    <property type="match status" value="1"/>
</dbReference>
<dbReference type="Proteomes" id="UP000326458">
    <property type="component" value="Unassembled WGS sequence"/>
</dbReference>
<organism evidence="16 17">
    <name type="scientific">Muntiacus muntjak</name>
    <name type="common">Barking deer</name>
    <name type="synonym">Indian muntjac</name>
    <dbReference type="NCBI Taxonomy" id="9888"/>
    <lineage>
        <taxon>Eukaryota</taxon>
        <taxon>Metazoa</taxon>
        <taxon>Chordata</taxon>
        <taxon>Craniata</taxon>
        <taxon>Vertebrata</taxon>
        <taxon>Euteleostomi</taxon>
        <taxon>Mammalia</taxon>
        <taxon>Eutheria</taxon>
        <taxon>Laurasiatheria</taxon>
        <taxon>Artiodactyla</taxon>
        <taxon>Ruminantia</taxon>
        <taxon>Pecora</taxon>
        <taxon>Cervidae</taxon>
        <taxon>Muntiacinae</taxon>
        <taxon>Muntiacus</taxon>
    </lineage>
</organism>
<gene>
    <name evidence="16" type="ORF">FD754_005003</name>
</gene>
<dbReference type="EMBL" id="VCEA01000001">
    <property type="protein sequence ID" value="KAB0360847.1"/>
    <property type="molecule type" value="Genomic_DNA"/>
</dbReference>
<evidence type="ECO:0000256" key="12">
    <source>
        <dbReference type="ARBA" id="ARBA00023329"/>
    </source>
</evidence>
<feature type="chain" id="PRO_5024445071" description="Gastrin-releasing peptide" evidence="15">
    <location>
        <begin position="24"/>
        <end position="136"/>
    </location>
</feature>
<evidence type="ECO:0000256" key="10">
    <source>
        <dbReference type="ARBA" id="ARBA00022815"/>
    </source>
</evidence>
<keyword evidence="12" id="KW-0968">Cytoplasmic vesicle</keyword>
<dbReference type="GO" id="GO:0005615">
    <property type="term" value="C:extracellular space"/>
    <property type="evidence" value="ECO:0007669"/>
    <property type="project" value="TreeGrafter"/>
</dbReference>
<comment type="subcellular location">
    <subcellularLocation>
        <location evidence="2">Cell projection</location>
        <location evidence="2">Neuron projection</location>
    </subcellularLocation>
    <subcellularLocation>
        <location evidence="1">Cytoplasmic vesicle</location>
        <location evidence="1">Secretory vesicle lumen</location>
    </subcellularLocation>
    <subcellularLocation>
        <location evidence="3">Secreted</location>
    </subcellularLocation>
</comment>
<dbReference type="GO" id="GO:0043005">
    <property type="term" value="C:neuron projection"/>
    <property type="evidence" value="ECO:0007669"/>
    <property type="project" value="UniProtKB-SubCell"/>
</dbReference>
<evidence type="ECO:0000256" key="6">
    <source>
        <dbReference type="ARBA" id="ARBA00022525"/>
    </source>
</evidence>
<dbReference type="GO" id="GO:0007218">
    <property type="term" value="P:neuropeptide signaling pathway"/>
    <property type="evidence" value="ECO:0007669"/>
    <property type="project" value="InterPro"/>
</dbReference>
<keyword evidence="10" id="KW-0027">Amidation</keyword>
<dbReference type="GO" id="GO:0005184">
    <property type="term" value="F:neuropeptide hormone activity"/>
    <property type="evidence" value="ECO:0007669"/>
    <property type="project" value="TreeGrafter"/>
</dbReference>
<feature type="signal peptide" evidence="15">
    <location>
        <begin position="1"/>
        <end position="23"/>
    </location>
</feature>
<proteinExistence type="inferred from homology"/>
<evidence type="ECO:0000256" key="13">
    <source>
        <dbReference type="ARBA" id="ARBA00033733"/>
    </source>
</evidence>
<keyword evidence="17" id="KW-1185">Reference proteome</keyword>
<keyword evidence="6" id="KW-0964">Secreted</keyword>
<evidence type="ECO:0000256" key="9">
    <source>
        <dbReference type="ARBA" id="ARBA00022729"/>
    </source>
</evidence>
<reference evidence="16 17" key="1">
    <citation type="submission" date="2019-06" db="EMBL/GenBank/DDBJ databases">
        <title>Discovery of a novel chromosome fission-fusion reversal in muntjac.</title>
        <authorList>
            <person name="Mudd A.B."/>
            <person name="Bredeson J.V."/>
            <person name="Baum R."/>
            <person name="Hockemeyer D."/>
            <person name="Rokhsar D.S."/>
        </authorList>
    </citation>
    <scope>NUCLEOTIDE SEQUENCE [LARGE SCALE GENOMIC DNA]</scope>
    <source>
        <strain evidence="16">UTSW_UCB_Mm</strain>
        <tissue evidence="16">Fibroblast cell line</tissue>
    </source>
</reference>
<evidence type="ECO:0000256" key="11">
    <source>
        <dbReference type="ARBA" id="ARBA00023273"/>
    </source>
</evidence>
<dbReference type="Pfam" id="PF02044">
    <property type="entry name" value="Bombesin"/>
    <property type="match status" value="1"/>
</dbReference>
<dbReference type="PANTHER" id="PTHR16866:SF2">
    <property type="entry name" value="GASTRIN-RELEASING PEPTIDE"/>
    <property type="match status" value="1"/>
</dbReference>
<evidence type="ECO:0000313" key="16">
    <source>
        <dbReference type="EMBL" id="KAB0360847.1"/>
    </source>
</evidence>
<evidence type="ECO:0000256" key="14">
    <source>
        <dbReference type="SAM" id="MobiDB-lite"/>
    </source>
</evidence>
<evidence type="ECO:0000256" key="8">
    <source>
        <dbReference type="ARBA" id="ARBA00022685"/>
    </source>
</evidence>
<evidence type="ECO:0000256" key="15">
    <source>
        <dbReference type="SAM" id="SignalP"/>
    </source>
</evidence>
<dbReference type="AlphaFoldDB" id="A0A5N3WIL6"/>
<evidence type="ECO:0000256" key="2">
    <source>
        <dbReference type="ARBA" id="ARBA00004487"/>
    </source>
</evidence>
<accession>A0A5N3WIL6</accession>
<evidence type="ECO:0000313" key="17">
    <source>
        <dbReference type="Proteomes" id="UP000326458"/>
    </source>
</evidence>
<keyword evidence="11" id="KW-0966">Cell projection</keyword>
<sequence>MRGLEVPLVLLALALCLVSRGSAAPVTVGRATVLAKMNPRGSHWAVGHLMGKKRADSPPIQEEESLKEQLREYVQWEEATKNLLSLLQAKAARGHQPPPQEPLSFPQPAWDSEDVSNFRDTGLRLKGTRTRGRSPR</sequence>
<evidence type="ECO:0000256" key="3">
    <source>
        <dbReference type="ARBA" id="ARBA00004613"/>
    </source>
</evidence>
<name>A0A5N3WIL6_MUNMU</name>
<keyword evidence="9 15" id="KW-0732">Signal</keyword>
<dbReference type="PROSITE" id="PS00257">
    <property type="entry name" value="BOMBESIN"/>
    <property type="match status" value="1"/>
</dbReference>
<feature type="compositionally biased region" description="Basic residues" evidence="14">
    <location>
        <begin position="126"/>
        <end position="136"/>
    </location>
</feature>
<dbReference type="GO" id="GO:0031410">
    <property type="term" value="C:cytoplasmic vesicle"/>
    <property type="evidence" value="ECO:0007669"/>
    <property type="project" value="UniProtKB-SubCell"/>
</dbReference>
<dbReference type="GO" id="GO:0043303">
    <property type="term" value="P:mast cell degranulation"/>
    <property type="evidence" value="ECO:0007669"/>
    <property type="project" value="UniProtKB-KW"/>
</dbReference>
<evidence type="ECO:0000256" key="5">
    <source>
        <dbReference type="ARBA" id="ARBA00016270"/>
    </source>
</evidence>
<protein>
    <recommendedName>
        <fullName evidence="5">Gastrin-releasing peptide</fullName>
    </recommendedName>
</protein>
<evidence type="ECO:0000256" key="1">
    <source>
        <dbReference type="ARBA" id="ARBA00004263"/>
    </source>
</evidence>
<feature type="region of interest" description="Disordered" evidence="14">
    <location>
        <begin position="90"/>
        <end position="136"/>
    </location>
</feature>